<proteinExistence type="predicted"/>
<gene>
    <name evidence="1" type="ORF">Q2T52_06205</name>
</gene>
<accession>A0ABT8STD3</accession>
<comment type="caution">
    <text evidence="1">The sequence shown here is derived from an EMBL/GenBank/DDBJ whole genome shotgun (WGS) entry which is preliminary data.</text>
</comment>
<dbReference type="InterPro" id="IPR011008">
    <property type="entry name" value="Dimeric_a/b-barrel"/>
</dbReference>
<evidence type="ECO:0000313" key="2">
    <source>
        <dbReference type="Proteomes" id="UP001169006"/>
    </source>
</evidence>
<organism evidence="1 2">
    <name type="scientific">Rhizobium oryzicola</name>
    <dbReference type="NCBI Taxonomy" id="1232668"/>
    <lineage>
        <taxon>Bacteria</taxon>
        <taxon>Pseudomonadati</taxon>
        <taxon>Pseudomonadota</taxon>
        <taxon>Alphaproteobacteria</taxon>
        <taxon>Hyphomicrobiales</taxon>
        <taxon>Rhizobiaceae</taxon>
        <taxon>Rhizobium/Agrobacterium group</taxon>
        <taxon>Rhizobium</taxon>
    </lineage>
</organism>
<dbReference type="RefSeq" id="WP_302075780.1">
    <property type="nucleotide sequence ID" value="NZ_JAUKWQ010000001.1"/>
</dbReference>
<name>A0ABT8STD3_9HYPH</name>
<sequence length="118" mass="13187">MHYVSITGFRVRSPWHLPGFFWHAVRSMRQAQAADGNIFAEAQRIEGVFHTLSVWRDRKAMLAYLTAGAHRKAMAASANLGAGYAFGFEGDLVPDWAEVHALWLEEGARRTDARQTAA</sequence>
<reference evidence="1" key="1">
    <citation type="journal article" date="2015" name="Int. J. Syst. Evol. Microbiol.">
        <title>Rhizobium oryzicola sp. nov., potential plant-growth-promoting endophytic bacteria isolated from rice roots.</title>
        <authorList>
            <person name="Zhang X.X."/>
            <person name="Gao J.S."/>
            <person name="Cao Y.H."/>
            <person name="Sheirdil R.A."/>
            <person name="Wang X.C."/>
            <person name="Zhang L."/>
        </authorList>
    </citation>
    <scope>NUCLEOTIDE SEQUENCE</scope>
    <source>
        <strain evidence="1">05753</strain>
    </source>
</reference>
<dbReference type="EMBL" id="JAUKWQ010000001">
    <property type="protein sequence ID" value="MDO1581687.1"/>
    <property type="molecule type" value="Genomic_DNA"/>
</dbReference>
<evidence type="ECO:0000313" key="1">
    <source>
        <dbReference type="EMBL" id="MDO1581687.1"/>
    </source>
</evidence>
<keyword evidence="2" id="KW-1185">Reference proteome</keyword>
<dbReference type="Proteomes" id="UP001169006">
    <property type="component" value="Unassembled WGS sequence"/>
</dbReference>
<reference evidence="1" key="2">
    <citation type="submission" date="2023-07" db="EMBL/GenBank/DDBJ databases">
        <authorList>
            <person name="Sun H."/>
        </authorList>
    </citation>
    <scope>NUCLEOTIDE SEQUENCE</scope>
    <source>
        <strain evidence="1">05753</strain>
    </source>
</reference>
<evidence type="ECO:0008006" key="3">
    <source>
        <dbReference type="Google" id="ProtNLM"/>
    </source>
</evidence>
<protein>
    <recommendedName>
        <fullName evidence="3">DUF3291 domain-containing protein</fullName>
    </recommendedName>
</protein>
<dbReference type="SUPFAM" id="SSF54909">
    <property type="entry name" value="Dimeric alpha+beta barrel"/>
    <property type="match status" value="1"/>
</dbReference>